<dbReference type="EMBL" id="JABRWJ010000004">
    <property type="protein sequence ID" value="NRF68022.1"/>
    <property type="molecule type" value="Genomic_DNA"/>
</dbReference>
<dbReference type="InterPro" id="IPR011527">
    <property type="entry name" value="ABC1_TM_dom"/>
</dbReference>
<feature type="region of interest" description="Disordered" evidence="8">
    <location>
        <begin position="12"/>
        <end position="38"/>
    </location>
</feature>
<evidence type="ECO:0000256" key="3">
    <source>
        <dbReference type="ARBA" id="ARBA00022692"/>
    </source>
</evidence>
<keyword evidence="2" id="KW-1003">Cell membrane</keyword>
<dbReference type="InterPro" id="IPR039421">
    <property type="entry name" value="Type_1_exporter"/>
</dbReference>
<feature type="transmembrane region" description="Helical" evidence="9">
    <location>
        <begin position="202"/>
        <end position="220"/>
    </location>
</feature>
<dbReference type="InterPro" id="IPR003439">
    <property type="entry name" value="ABC_transporter-like_ATP-bd"/>
</dbReference>
<evidence type="ECO:0000256" key="8">
    <source>
        <dbReference type="SAM" id="MobiDB-lite"/>
    </source>
</evidence>
<dbReference type="InterPro" id="IPR036640">
    <property type="entry name" value="ABC1_TM_sf"/>
</dbReference>
<evidence type="ECO:0000256" key="1">
    <source>
        <dbReference type="ARBA" id="ARBA00004651"/>
    </source>
</evidence>
<feature type="transmembrane region" description="Helical" evidence="9">
    <location>
        <begin position="173"/>
        <end position="196"/>
    </location>
</feature>
<proteinExistence type="predicted"/>
<keyword evidence="3 9" id="KW-0812">Transmembrane</keyword>
<keyword evidence="5 12" id="KW-0067">ATP-binding</keyword>
<keyword evidence="6 9" id="KW-1133">Transmembrane helix</keyword>
<feature type="domain" description="ABC transmembrane type-1" evidence="11">
    <location>
        <begin position="63"/>
        <end position="348"/>
    </location>
</feature>
<evidence type="ECO:0000256" key="4">
    <source>
        <dbReference type="ARBA" id="ARBA00022741"/>
    </source>
</evidence>
<keyword evidence="7 9" id="KW-0472">Membrane</keyword>
<dbReference type="PROSITE" id="PS50929">
    <property type="entry name" value="ABC_TM1F"/>
    <property type="match status" value="1"/>
</dbReference>
<feature type="transmembrane region" description="Helical" evidence="9">
    <location>
        <begin position="285"/>
        <end position="306"/>
    </location>
</feature>
<gene>
    <name evidence="12" type="ORF">HLB44_13595</name>
</gene>
<dbReference type="InterPro" id="IPR027417">
    <property type="entry name" value="P-loop_NTPase"/>
</dbReference>
<dbReference type="PROSITE" id="PS50893">
    <property type="entry name" value="ABC_TRANSPORTER_2"/>
    <property type="match status" value="1"/>
</dbReference>
<evidence type="ECO:0000313" key="12">
    <source>
        <dbReference type="EMBL" id="NRF68022.1"/>
    </source>
</evidence>
<feature type="domain" description="ABC transporter" evidence="10">
    <location>
        <begin position="379"/>
        <end position="612"/>
    </location>
</feature>
<dbReference type="Pfam" id="PF00005">
    <property type="entry name" value="ABC_tran"/>
    <property type="match status" value="1"/>
</dbReference>
<evidence type="ECO:0000256" key="6">
    <source>
        <dbReference type="ARBA" id="ARBA00022989"/>
    </source>
</evidence>
<evidence type="ECO:0000256" key="9">
    <source>
        <dbReference type="SAM" id="Phobius"/>
    </source>
</evidence>
<name>A0ABX2EHC0_9BURK</name>
<dbReference type="Gene3D" id="1.20.1560.10">
    <property type="entry name" value="ABC transporter type 1, transmembrane domain"/>
    <property type="match status" value="1"/>
</dbReference>
<dbReference type="Gene3D" id="3.40.50.300">
    <property type="entry name" value="P-loop containing nucleotide triphosphate hydrolases"/>
    <property type="match status" value="1"/>
</dbReference>
<evidence type="ECO:0000256" key="7">
    <source>
        <dbReference type="ARBA" id="ARBA00023136"/>
    </source>
</evidence>
<comment type="subcellular location">
    <subcellularLocation>
        <location evidence="1">Cell membrane</location>
        <topology evidence="1">Multi-pass membrane protein</topology>
    </subcellularLocation>
</comment>
<evidence type="ECO:0000313" key="13">
    <source>
        <dbReference type="Proteomes" id="UP000737171"/>
    </source>
</evidence>
<organism evidence="12 13">
    <name type="scientific">Pseudaquabacterium terrae</name>
    <dbReference type="NCBI Taxonomy" id="2732868"/>
    <lineage>
        <taxon>Bacteria</taxon>
        <taxon>Pseudomonadati</taxon>
        <taxon>Pseudomonadota</taxon>
        <taxon>Betaproteobacteria</taxon>
        <taxon>Burkholderiales</taxon>
        <taxon>Sphaerotilaceae</taxon>
        <taxon>Pseudaquabacterium</taxon>
    </lineage>
</organism>
<dbReference type="Pfam" id="PF00664">
    <property type="entry name" value="ABC_membrane"/>
    <property type="match status" value="1"/>
</dbReference>
<dbReference type="SUPFAM" id="SSF52540">
    <property type="entry name" value="P-loop containing nucleoside triphosphate hydrolases"/>
    <property type="match status" value="1"/>
</dbReference>
<dbReference type="CDD" id="cd18544">
    <property type="entry name" value="ABC_6TM_TmrA_like"/>
    <property type="match status" value="1"/>
</dbReference>
<accession>A0ABX2EHC0</accession>
<feature type="transmembrane region" description="Helical" evidence="9">
    <location>
        <begin position="97"/>
        <end position="116"/>
    </location>
</feature>
<dbReference type="SUPFAM" id="SSF90123">
    <property type="entry name" value="ABC transporter transmembrane region"/>
    <property type="match status" value="1"/>
</dbReference>
<dbReference type="PROSITE" id="PS00211">
    <property type="entry name" value="ABC_TRANSPORTER_1"/>
    <property type="match status" value="1"/>
</dbReference>
<reference evidence="12 13" key="1">
    <citation type="submission" date="2020-05" db="EMBL/GenBank/DDBJ databases">
        <title>Aquincola sp. isolate from soil.</title>
        <authorList>
            <person name="Han J."/>
            <person name="Kim D.-U."/>
        </authorList>
    </citation>
    <scope>NUCLEOTIDE SEQUENCE [LARGE SCALE GENOMIC DNA]</scope>
    <source>
        <strain evidence="12 13">S2</strain>
    </source>
</reference>
<keyword evidence="4" id="KW-0547">Nucleotide-binding</keyword>
<dbReference type="InterPro" id="IPR003593">
    <property type="entry name" value="AAA+_ATPase"/>
</dbReference>
<dbReference type="PANTHER" id="PTHR43394:SF1">
    <property type="entry name" value="ATP-BINDING CASSETTE SUB-FAMILY B MEMBER 10, MITOCHONDRIAL"/>
    <property type="match status" value="1"/>
</dbReference>
<evidence type="ECO:0000256" key="5">
    <source>
        <dbReference type="ARBA" id="ARBA00022840"/>
    </source>
</evidence>
<evidence type="ECO:0000259" key="11">
    <source>
        <dbReference type="PROSITE" id="PS50929"/>
    </source>
</evidence>
<dbReference type="InterPro" id="IPR017871">
    <property type="entry name" value="ABC_transporter-like_CS"/>
</dbReference>
<feature type="transmembrane region" description="Helical" evidence="9">
    <location>
        <begin position="64"/>
        <end position="85"/>
    </location>
</feature>
<dbReference type="PANTHER" id="PTHR43394">
    <property type="entry name" value="ATP-DEPENDENT PERMEASE MDL1, MITOCHONDRIAL"/>
    <property type="match status" value="1"/>
</dbReference>
<dbReference type="GO" id="GO:0005524">
    <property type="term" value="F:ATP binding"/>
    <property type="evidence" value="ECO:0007669"/>
    <property type="project" value="UniProtKB-KW"/>
</dbReference>
<comment type="caution">
    <text evidence="12">The sequence shown here is derived from an EMBL/GenBank/DDBJ whole genome shotgun (WGS) entry which is preliminary data.</text>
</comment>
<protein>
    <submittedName>
        <fullName evidence="12">ATP-binding cassette domain-containing protein</fullName>
    </submittedName>
</protein>
<keyword evidence="13" id="KW-1185">Reference proteome</keyword>
<sequence>MSPSAAAIARWSSTAAGTRRNGACSNWRPRLNPNDPAPQNERRAALALLLRSAMPEIALLKRASLWLVLAAALEAAGPALGKAFIDHYLLPRNADLPAIAGLLGGALVSGCLASGIRYGQLVRLAGLAMRSVQRIREAVYGHVLRLPMHFFDRAITGQLVSRVTNDTEAVKTLYVQVLFVMLDSLITLAGMMAMMAWLDWRLMLIVATLVPAVFGIVWLYQRLSAPAVTRSRALRSDLNAQAAESIAGMAVIQASGAAAAFSARFADTNAAHYAARHDELRANAWLLRPALDFLNVAMLGAVILVFSQRSGAGLSALEVGVLYAFVSYISRVVEPLIQITMQFSQLQQAMVAAARVNTLLDEAETLPAQDHGEVGDGAISIRQLDFAYLPGRPVLHGIDLEIAAGSFVGIVGHTGSGKSTLLSLLLRFYEATPGALLIDGQPIDQLGDAAFRRAVGLVPQEPFLLAASARENIDMGRGLGDAEIEAAARAAFADGFIRRLERGYDTPLGEGGARLSVGEKQLIAIARALAGEPKILFLDEATSHIDSETEGVVQQALAGLRGHVTVVAIAHRLSTIRDADEIVVLNHGRLAERGRHAALMAIDGGLYQRLVQLQQLEALDEEEDEQ</sequence>
<dbReference type="SMART" id="SM00382">
    <property type="entry name" value="AAA"/>
    <property type="match status" value="1"/>
</dbReference>
<evidence type="ECO:0000259" key="10">
    <source>
        <dbReference type="PROSITE" id="PS50893"/>
    </source>
</evidence>
<evidence type="ECO:0000256" key="2">
    <source>
        <dbReference type="ARBA" id="ARBA00022475"/>
    </source>
</evidence>
<dbReference type="Proteomes" id="UP000737171">
    <property type="component" value="Unassembled WGS sequence"/>
</dbReference>